<reference evidence="1" key="1">
    <citation type="submission" date="2018-05" db="EMBL/GenBank/DDBJ databases">
        <authorList>
            <person name="Lanie J.A."/>
            <person name="Ng W.-L."/>
            <person name="Kazmierczak K.M."/>
            <person name="Andrzejewski T.M."/>
            <person name="Davidsen T.M."/>
            <person name="Wayne K.J."/>
            <person name="Tettelin H."/>
            <person name="Glass J.I."/>
            <person name="Rusch D."/>
            <person name="Podicherti R."/>
            <person name="Tsui H.-C.T."/>
            <person name="Winkler M.E."/>
        </authorList>
    </citation>
    <scope>NUCLEOTIDE SEQUENCE</scope>
</reference>
<name>A0A382DTL3_9ZZZZ</name>
<evidence type="ECO:0000313" key="1">
    <source>
        <dbReference type="EMBL" id="SVB41499.1"/>
    </source>
</evidence>
<accession>A0A382DTL3</accession>
<sequence>MAICGLNLSLDAIQGDITAKISGIIDLNSTLTSVSALTDYKATLDAGMSSIKSKVSDLIPDIPISTSGFTSLRDTISSYASSPTAAGLASLTSQFGGLTSLSGYANINLSDLASSALSIGASFDPCSAVSGIPNVVADASGALQSLADQAPNIGGTVMALKDSLPEQLLPDVAALAAANNTHILTSTSIADAKKLFETNIVPSIDQAIKKFPNGKEVVTTVDEMVEELKAESHVLEDENDEVFNHKTGKIETNPERKELLKKMYAKQATQEERLRKY</sequence>
<gene>
    <name evidence="1" type="ORF">METZ01_LOCUS194353</name>
</gene>
<proteinExistence type="predicted"/>
<protein>
    <submittedName>
        <fullName evidence="1">Uncharacterized protein</fullName>
    </submittedName>
</protein>
<organism evidence="1">
    <name type="scientific">marine metagenome</name>
    <dbReference type="NCBI Taxonomy" id="408172"/>
    <lineage>
        <taxon>unclassified sequences</taxon>
        <taxon>metagenomes</taxon>
        <taxon>ecological metagenomes</taxon>
    </lineage>
</organism>
<dbReference type="AlphaFoldDB" id="A0A382DTL3"/>
<feature type="non-terminal residue" evidence="1">
    <location>
        <position position="277"/>
    </location>
</feature>
<dbReference type="EMBL" id="UINC01040934">
    <property type="protein sequence ID" value="SVB41499.1"/>
    <property type="molecule type" value="Genomic_DNA"/>
</dbReference>